<reference evidence="1" key="1">
    <citation type="submission" date="2021-03" db="EMBL/GenBank/DDBJ databases">
        <title>Evolutionary priming and transition to the ectomycorrhizal habit in an iconic lineage of mushroom-forming fungi: is preadaptation a requirement?</title>
        <authorList>
            <consortium name="DOE Joint Genome Institute"/>
            <person name="Looney B.P."/>
            <person name="Miyauchi S."/>
            <person name="Morin E."/>
            <person name="Drula E."/>
            <person name="Courty P.E."/>
            <person name="Chicoki N."/>
            <person name="Fauchery L."/>
            <person name="Kohler A."/>
            <person name="Kuo A."/>
            <person name="LaButti K."/>
            <person name="Pangilinan J."/>
            <person name="Lipzen A."/>
            <person name="Riley R."/>
            <person name="Andreopoulos W."/>
            <person name="He G."/>
            <person name="Johnson J."/>
            <person name="Barry K.W."/>
            <person name="Grigoriev I.V."/>
            <person name="Nagy L."/>
            <person name="Hibbett D."/>
            <person name="Henrissat B."/>
            <person name="Matheny P.B."/>
            <person name="Labbe J."/>
            <person name="Martin A.F."/>
        </authorList>
    </citation>
    <scope>NUCLEOTIDE SEQUENCE</scope>
    <source>
        <strain evidence="1">BPL698</strain>
    </source>
</reference>
<keyword evidence="2" id="KW-1185">Reference proteome</keyword>
<dbReference type="EMBL" id="JAGFNK010000067">
    <property type="protein sequence ID" value="KAI9509315.1"/>
    <property type="molecule type" value="Genomic_DNA"/>
</dbReference>
<comment type="caution">
    <text evidence="1">The sequence shown here is derived from an EMBL/GenBank/DDBJ whole genome shotgun (WGS) entry which is preliminary data.</text>
</comment>
<gene>
    <name evidence="1" type="ORF">F5148DRAFT_773530</name>
</gene>
<organism evidence="1 2">
    <name type="scientific">Russula earlei</name>
    <dbReference type="NCBI Taxonomy" id="71964"/>
    <lineage>
        <taxon>Eukaryota</taxon>
        <taxon>Fungi</taxon>
        <taxon>Dikarya</taxon>
        <taxon>Basidiomycota</taxon>
        <taxon>Agaricomycotina</taxon>
        <taxon>Agaricomycetes</taxon>
        <taxon>Russulales</taxon>
        <taxon>Russulaceae</taxon>
        <taxon>Russula</taxon>
    </lineage>
</organism>
<evidence type="ECO:0000313" key="2">
    <source>
        <dbReference type="Proteomes" id="UP001207468"/>
    </source>
</evidence>
<name>A0ACC0UC63_9AGAM</name>
<protein>
    <submittedName>
        <fullName evidence="1">Uncharacterized protein</fullName>
    </submittedName>
</protein>
<dbReference type="Proteomes" id="UP001207468">
    <property type="component" value="Unassembled WGS sequence"/>
</dbReference>
<proteinExistence type="predicted"/>
<accession>A0ACC0UC63</accession>
<sequence>MIMVQKPLHLLSSPSSYHRRHPSAPPTVLVQPTRIPGLLSLSKTSSASPPPRTQQQQQHQNHHSRQSRSSHNRSKLTINPRPPQPPPPAADSPLPSEDLNKLSTPARPTSKSHNLPNLPTTAPEKPPRGRQSSKHKDRSKPRSNSQSVLGKNNNRRNHFQHHQGSPPDPSNLPSQAEVRSKRNKHSSLPSFHSLHTHQHNSFDPFVVSSESDSDNPPSTPTKSILPVRPAPELSSRPTGKLARRRQNISDAPSTPTPSKAMTVPRPQGQLPTRGSHSFNLSRSVPSLSSIKSGELTFPICDDLTDDEDVFAPSTPVHPKSGSVNWQHPSIFDDGPRTAPLTTPRSGFPFNAKPTLTPTQERKRQHTRTPSEGVFSLSMDEESSLSFPSDAPSEFKAQHDVPTRRRIASAASTPLGSKRDFWASSKFQNSPSPDVLPVPAFKAQAAL</sequence>
<evidence type="ECO:0000313" key="1">
    <source>
        <dbReference type="EMBL" id="KAI9509315.1"/>
    </source>
</evidence>